<name>A0A232FPE7_9HYME</name>
<proteinExistence type="predicted"/>
<evidence type="ECO:0000313" key="3">
    <source>
        <dbReference type="Proteomes" id="UP000215335"/>
    </source>
</evidence>
<comment type="caution">
    <text evidence="2">The sequence shown here is derived from an EMBL/GenBank/DDBJ whole genome shotgun (WGS) entry which is preliminary data.</text>
</comment>
<dbReference type="OrthoDB" id="5831756at2759"/>
<feature type="compositionally biased region" description="Basic and acidic residues" evidence="1">
    <location>
        <begin position="1080"/>
        <end position="1101"/>
    </location>
</feature>
<feature type="region of interest" description="Disordered" evidence="1">
    <location>
        <begin position="401"/>
        <end position="426"/>
    </location>
</feature>
<feature type="compositionally biased region" description="Low complexity" evidence="1">
    <location>
        <begin position="1045"/>
        <end position="1065"/>
    </location>
</feature>
<feature type="region of interest" description="Disordered" evidence="1">
    <location>
        <begin position="1044"/>
        <end position="1123"/>
    </location>
</feature>
<dbReference type="STRING" id="543379.A0A232FPE7"/>
<evidence type="ECO:0000256" key="1">
    <source>
        <dbReference type="SAM" id="MobiDB-lite"/>
    </source>
</evidence>
<reference evidence="2 3" key="1">
    <citation type="journal article" date="2017" name="Curr. Biol.">
        <title>The Evolution of Venom by Co-option of Single-Copy Genes.</title>
        <authorList>
            <person name="Martinson E.O."/>
            <person name="Mrinalini"/>
            <person name="Kelkar Y.D."/>
            <person name="Chang C.H."/>
            <person name="Werren J.H."/>
        </authorList>
    </citation>
    <scope>NUCLEOTIDE SEQUENCE [LARGE SCALE GENOMIC DNA]</scope>
    <source>
        <strain evidence="2 3">Alberta</strain>
        <tissue evidence="2">Whole body</tissue>
    </source>
</reference>
<sequence>MDQEESELGLSEEELQQILNPVLFEERFERQEAVDKVVAAKDLVDGLVPDEESVDGEPELVIAAENIAQQPDNGAAEANNHISTGLLQYMKKNTIGKEILKAYEKSKPRGILPRTIRSKLVRLVIARERDWLIKDIDETQQLEKFVITRERFEILANEIVHIFKGESTSTYFVPFIQEGRFRNIASGKLWNHYNYAKECLRKADLLPRRKSKPVEHSELGLSEEELQQILNPVLFEERFERQEAVDKVVAAKDLVDGLVPDEESVDGEPELVIAAENIAQQPDNGAAEANNHISTGLLQYMKKNTIGKEILKAYEKSKPRGILPRTIRSKLVRLVIARERDWLIKDIDETQHNIKLSLVHAMMIFETRSLVSEPAVIQRQFIQTQKYDLFFTEKTGKKLPSIPSQTNNILPERKPASLPMASGRQLPNVKSPVEENYYNDLLYNEDYNYAYDSQDNLQHGSSSNSYVNQSLSKTPIANIQPSNHYTNSFTAQLIDSYKKVYENLSHGLLEKTHDLSDDSTINEVSYDQPSIDLCQNIQQKAENTDTYSITDEPLNNYLYKDPPNMVVQDYHHNSLYTENTVQSSNQSTVEDSNPLCRRSNYFLGAREKTPEESHYLNGTIKENAYKKDIQFENMSNDDKYQEQSLLQCYYNNQYKEQELIGIQSDKKYNEQTYENPYIDEYSNELFFPDNQLQDKCTDRSIKQNPYQEDFSEPLNVDNQYLTYDNPASSKGFDTNNGENVNKVYNQFEATQSNDECENIQLDNQYQEVQHENQYNVGTSNAALNPYQSFYQKEALYLSKSKSKYEELNNEKDLVDCISSVKITKYNLDETDSQNHMNKGYHQIYQNSFNETFENTDKDRNESVPNIPELSVTLPLGQTKSDSLTLVESNYFYVQQNSQEISNFGLERRKKLSKRNVAPLLQQNTDSLESKDDDLKDSFETAVSSSESCMLKNTFNEYSTAEQLSTTPANHSDSFQKQIQPSNSMINNVNDLLDTMNLTEEETMMNNLNTDSNQSISNEFYQEEVMEDEEYSELLLKELQRKDSQLSHISHQSQQSQFSQNSSQHSQKPKLTRVGSYASDHLPDDSYDRRNSYIQTTRKDSHNSINYDIYSKPIPTRTDSYQSKEHRTSNYGLNFTAPQPISRAESYQRGYFNDQESIDETDIVLGSAVNSEYKMTNETLESSLKSIRKP</sequence>
<evidence type="ECO:0000313" key="2">
    <source>
        <dbReference type="EMBL" id="OXU32237.1"/>
    </source>
</evidence>
<organism evidence="2 3">
    <name type="scientific">Trichomalopsis sarcophagae</name>
    <dbReference type="NCBI Taxonomy" id="543379"/>
    <lineage>
        <taxon>Eukaryota</taxon>
        <taxon>Metazoa</taxon>
        <taxon>Ecdysozoa</taxon>
        <taxon>Arthropoda</taxon>
        <taxon>Hexapoda</taxon>
        <taxon>Insecta</taxon>
        <taxon>Pterygota</taxon>
        <taxon>Neoptera</taxon>
        <taxon>Endopterygota</taxon>
        <taxon>Hymenoptera</taxon>
        <taxon>Apocrita</taxon>
        <taxon>Proctotrupomorpha</taxon>
        <taxon>Chalcidoidea</taxon>
        <taxon>Pteromalidae</taxon>
        <taxon>Pteromalinae</taxon>
        <taxon>Trichomalopsis</taxon>
    </lineage>
</organism>
<dbReference type="Proteomes" id="UP000215335">
    <property type="component" value="Unassembled WGS sequence"/>
</dbReference>
<dbReference type="EMBL" id="NNAY01000003">
    <property type="protein sequence ID" value="OXU32237.1"/>
    <property type="molecule type" value="Genomic_DNA"/>
</dbReference>
<dbReference type="AlphaFoldDB" id="A0A232FPE7"/>
<feature type="region of interest" description="Disordered" evidence="1">
    <location>
        <begin position="961"/>
        <end position="980"/>
    </location>
</feature>
<protein>
    <submittedName>
        <fullName evidence="2">Uncharacterized protein</fullName>
    </submittedName>
</protein>
<accession>A0A232FPE7</accession>
<gene>
    <name evidence="2" type="ORF">TSAR_008058</name>
</gene>
<keyword evidence="3" id="KW-1185">Reference proteome</keyword>